<dbReference type="AlphaFoldDB" id="A0A9P9FI64"/>
<name>A0A9P9FI64_9HYPO</name>
<keyword evidence="4 6" id="KW-0472">Membrane</keyword>
<organism evidence="7 8">
    <name type="scientific">Dactylonectria estremocensis</name>
    <dbReference type="NCBI Taxonomy" id="1079267"/>
    <lineage>
        <taxon>Eukaryota</taxon>
        <taxon>Fungi</taxon>
        <taxon>Dikarya</taxon>
        <taxon>Ascomycota</taxon>
        <taxon>Pezizomycotina</taxon>
        <taxon>Sordariomycetes</taxon>
        <taxon>Hypocreomycetidae</taxon>
        <taxon>Hypocreales</taxon>
        <taxon>Nectriaceae</taxon>
        <taxon>Dactylonectria</taxon>
    </lineage>
</organism>
<evidence type="ECO:0000256" key="2">
    <source>
        <dbReference type="ARBA" id="ARBA00022692"/>
    </source>
</evidence>
<sequence>MIRLGSSVSIAIDFGQGHTNCVQLSAVKWHSLQSRSHMVQTKEKPPGQQGLLWINQYEAKIHPSAWVPEIHWPVVTFAKAHLVMNQHLHGERYGLSLDSLEYNFVFESKDYWHAPELNLFEDGDKSSIKGLRSCNACLTGYSIAILGDELTGWNLELGTSARLSCGCPLFASALLYGRYCCLVGQQGTAELQYDTAPKVFQDGLASLPAQQGKKMAGGMSRRLSRVESLDPGGCRSGRHADPRPSQQLGVATVPSPSLSTNLMMLLFTRSVAAAVILLGTAVAADAYVPVHKRFSYNAAVNDFSYLSMLSKRDECSDAFGDNAHNSNCAPDFTLCCTRDGLSYPSCEKWLNKGWCCVGDGETDKCYVDQQSVCNEDSSVSCTILANSADKACCPKLTTCEETVPASEAYVRCNINRSDLLVAHAAANGESSTSSEASSASTQASTSTTSDVSRTTDPEVQTSSATSAPDDKSTTPAGGVIGGIVVAAVAAIAGIAGLAFWFYQRSKKTKYEAANQSPPHPSIAHHYQDQQLKYQQQQQQQQQQQGYCPTGPPHQYNGYMYQQQQQHQPPAELMDQRPPVELDSSMQYSSM</sequence>
<evidence type="ECO:0000256" key="3">
    <source>
        <dbReference type="ARBA" id="ARBA00022989"/>
    </source>
</evidence>
<dbReference type="PANTHER" id="PTHR15549">
    <property type="entry name" value="PAIRED IMMUNOGLOBULIN-LIKE TYPE 2 RECEPTOR"/>
    <property type="match status" value="1"/>
</dbReference>
<keyword evidence="2 6" id="KW-0812">Transmembrane</keyword>
<keyword evidence="8" id="KW-1185">Reference proteome</keyword>
<dbReference type="Proteomes" id="UP000717696">
    <property type="component" value="Unassembled WGS sequence"/>
</dbReference>
<evidence type="ECO:0000313" key="7">
    <source>
        <dbReference type="EMBL" id="KAH7162226.1"/>
    </source>
</evidence>
<feature type="region of interest" description="Disordered" evidence="5">
    <location>
        <begin position="226"/>
        <end position="251"/>
    </location>
</feature>
<evidence type="ECO:0000313" key="8">
    <source>
        <dbReference type="Proteomes" id="UP000717696"/>
    </source>
</evidence>
<comment type="caution">
    <text evidence="7">The sequence shown here is derived from an EMBL/GenBank/DDBJ whole genome shotgun (WGS) entry which is preliminary data.</text>
</comment>
<feature type="compositionally biased region" description="Low complexity" evidence="5">
    <location>
        <begin position="430"/>
        <end position="454"/>
    </location>
</feature>
<feature type="region of interest" description="Disordered" evidence="5">
    <location>
        <begin position="430"/>
        <end position="475"/>
    </location>
</feature>
<dbReference type="GO" id="GO:0071944">
    <property type="term" value="C:cell periphery"/>
    <property type="evidence" value="ECO:0007669"/>
    <property type="project" value="UniProtKB-ARBA"/>
</dbReference>
<dbReference type="EMBL" id="JAGMUU010000001">
    <property type="protein sequence ID" value="KAH7162226.1"/>
    <property type="molecule type" value="Genomic_DNA"/>
</dbReference>
<evidence type="ECO:0000256" key="5">
    <source>
        <dbReference type="SAM" id="MobiDB-lite"/>
    </source>
</evidence>
<gene>
    <name evidence="7" type="ORF">B0J13DRAFT_600910</name>
</gene>
<proteinExistence type="predicted"/>
<protein>
    <submittedName>
        <fullName evidence="7">Uncharacterized protein</fullName>
    </submittedName>
</protein>
<feature type="region of interest" description="Disordered" evidence="5">
    <location>
        <begin position="535"/>
        <end position="590"/>
    </location>
</feature>
<evidence type="ECO:0000256" key="1">
    <source>
        <dbReference type="ARBA" id="ARBA00004167"/>
    </source>
</evidence>
<reference evidence="7" key="1">
    <citation type="journal article" date="2021" name="Nat. Commun.">
        <title>Genetic determinants of endophytism in the Arabidopsis root mycobiome.</title>
        <authorList>
            <person name="Mesny F."/>
            <person name="Miyauchi S."/>
            <person name="Thiergart T."/>
            <person name="Pickel B."/>
            <person name="Atanasova L."/>
            <person name="Karlsson M."/>
            <person name="Huettel B."/>
            <person name="Barry K.W."/>
            <person name="Haridas S."/>
            <person name="Chen C."/>
            <person name="Bauer D."/>
            <person name="Andreopoulos W."/>
            <person name="Pangilinan J."/>
            <person name="LaButti K."/>
            <person name="Riley R."/>
            <person name="Lipzen A."/>
            <person name="Clum A."/>
            <person name="Drula E."/>
            <person name="Henrissat B."/>
            <person name="Kohler A."/>
            <person name="Grigoriev I.V."/>
            <person name="Martin F.M."/>
            <person name="Hacquard S."/>
        </authorList>
    </citation>
    <scope>NUCLEOTIDE SEQUENCE</scope>
    <source>
        <strain evidence="7">MPI-CAGE-AT-0021</strain>
    </source>
</reference>
<comment type="subcellular location">
    <subcellularLocation>
        <location evidence="1">Membrane</location>
        <topology evidence="1">Single-pass membrane protein</topology>
    </subcellularLocation>
</comment>
<dbReference type="OrthoDB" id="3554783at2759"/>
<feature type="transmembrane region" description="Helical" evidence="6">
    <location>
        <begin position="479"/>
        <end position="502"/>
    </location>
</feature>
<evidence type="ECO:0000256" key="6">
    <source>
        <dbReference type="SAM" id="Phobius"/>
    </source>
</evidence>
<dbReference type="InterPro" id="IPR051694">
    <property type="entry name" value="Immunoregulatory_rcpt-like"/>
</dbReference>
<evidence type="ECO:0000256" key="4">
    <source>
        <dbReference type="ARBA" id="ARBA00023136"/>
    </source>
</evidence>
<feature type="compositionally biased region" description="Polar residues" evidence="5">
    <location>
        <begin position="457"/>
        <end position="466"/>
    </location>
</feature>
<feature type="compositionally biased region" description="Low complexity" evidence="5">
    <location>
        <begin position="535"/>
        <end position="544"/>
    </location>
</feature>
<feature type="compositionally biased region" description="Low complexity" evidence="5">
    <location>
        <begin position="554"/>
        <end position="567"/>
    </location>
</feature>
<dbReference type="GO" id="GO:0016020">
    <property type="term" value="C:membrane"/>
    <property type="evidence" value="ECO:0007669"/>
    <property type="project" value="UniProtKB-SubCell"/>
</dbReference>
<keyword evidence="3 6" id="KW-1133">Transmembrane helix</keyword>
<accession>A0A9P9FI64</accession>